<dbReference type="EMBL" id="VHJB01000057">
    <property type="protein sequence ID" value="TPV38018.1"/>
    <property type="molecule type" value="Genomic_DNA"/>
</dbReference>
<proteinExistence type="predicted"/>
<accession>A0ABY2ZLQ7</accession>
<gene>
    <name evidence="1" type="ORF">FJW02_07215</name>
</gene>
<keyword evidence="2" id="KW-1185">Reference proteome</keyword>
<name>A0ABY2ZLQ7_9GAMM</name>
<dbReference type="RefSeq" id="WP_140915787.1">
    <property type="nucleotide sequence ID" value="NZ_CP045720.1"/>
</dbReference>
<dbReference type="Proteomes" id="UP000315469">
    <property type="component" value="Unassembled WGS sequence"/>
</dbReference>
<dbReference type="GeneID" id="90521429"/>
<evidence type="ECO:0000313" key="2">
    <source>
        <dbReference type="Proteomes" id="UP000315469"/>
    </source>
</evidence>
<sequence length="131" mass="15508">MIDLKVSKLIDKHFPEVYKHLLNENGNNKIAAFECSRENELRLMKVHYENAKRSGLNAIGLENLIIGLKENHDDVVFLVNIKNRRYFFKLYFNNKLQDLLGYVVLELRKKTEEELRWGREVLGINNKHPDI</sequence>
<reference evidence="1 2" key="1">
    <citation type="submission" date="2019-06" db="EMBL/GenBank/DDBJ databases">
        <title>Taxogenomics and systematics of the genus Pantoea.</title>
        <authorList>
            <person name="Tambong J.T."/>
        </authorList>
    </citation>
    <scope>NUCLEOTIDE SEQUENCE [LARGE SCALE GENOMIC DNA]</scope>
    <source>
        <strain evidence="1 2">LMG 24197</strain>
    </source>
</reference>
<evidence type="ECO:0000313" key="1">
    <source>
        <dbReference type="EMBL" id="TPV38018.1"/>
    </source>
</evidence>
<comment type="caution">
    <text evidence="1">The sequence shown here is derived from an EMBL/GenBank/DDBJ whole genome shotgun (WGS) entry which is preliminary data.</text>
</comment>
<protein>
    <submittedName>
        <fullName evidence="1">Uncharacterized protein</fullName>
    </submittedName>
</protein>
<organism evidence="1 2">
    <name type="scientific">Pantoea eucalypti</name>
    <dbReference type="NCBI Taxonomy" id="470933"/>
    <lineage>
        <taxon>Bacteria</taxon>
        <taxon>Pseudomonadati</taxon>
        <taxon>Pseudomonadota</taxon>
        <taxon>Gammaproteobacteria</taxon>
        <taxon>Enterobacterales</taxon>
        <taxon>Erwiniaceae</taxon>
        <taxon>Pantoea</taxon>
    </lineage>
</organism>